<dbReference type="EMBL" id="JAIZAY010000534">
    <property type="protein sequence ID" value="KAJ8018211.1"/>
    <property type="molecule type" value="Genomic_DNA"/>
</dbReference>
<proteinExistence type="predicted"/>
<dbReference type="AlphaFoldDB" id="A0A9Q0YGG4"/>
<evidence type="ECO:0000259" key="1">
    <source>
        <dbReference type="PROSITE" id="PS50164"/>
    </source>
</evidence>
<feature type="domain" description="GIY-YIG" evidence="1">
    <location>
        <begin position="25"/>
        <end position="112"/>
    </location>
</feature>
<evidence type="ECO:0000313" key="2">
    <source>
        <dbReference type="EMBL" id="KAJ8018211.1"/>
    </source>
</evidence>
<dbReference type="PROSITE" id="PS50164">
    <property type="entry name" value="GIY_YIG"/>
    <property type="match status" value="1"/>
</dbReference>
<dbReference type="InterPro" id="IPR035901">
    <property type="entry name" value="GIY-YIG_endonuc_sf"/>
</dbReference>
<dbReference type="SUPFAM" id="SSF82771">
    <property type="entry name" value="GIY-YIG endonuclease"/>
    <property type="match status" value="1"/>
</dbReference>
<organism evidence="2 3">
    <name type="scientific">Holothuria leucospilota</name>
    <name type="common">Black long sea cucumber</name>
    <name type="synonym">Mertensiothuria leucospilota</name>
    <dbReference type="NCBI Taxonomy" id="206669"/>
    <lineage>
        <taxon>Eukaryota</taxon>
        <taxon>Metazoa</taxon>
        <taxon>Echinodermata</taxon>
        <taxon>Eleutherozoa</taxon>
        <taxon>Echinozoa</taxon>
        <taxon>Holothuroidea</taxon>
        <taxon>Aspidochirotacea</taxon>
        <taxon>Aspidochirotida</taxon>
        <taxon>Holothuriidae</taxon>
        <taxon>Holothuria</taxon>
    </lineage>
</organism>
<dbReference type="OrthoDB" id="10057701at2759"/>
<accession>A0A9Q0YGG4</accession>
<protein>
    <recommendedName>
        <fullName evidence="1">GIY-YIG domain-containing protein</fullName>
    </recommendedName>
</protein>
<dbReference type="Gene3D" id="3.40.1440.10">
    <property type="entry name" value="GIY-YIG endonuclease"/>
    <property type="match status" value="1"/>
</dbReference>
<keyword evidence="3" id="KW-1185">Reference proteome</keyword>
<dbReference type="Pfam" id="PF01541">
    <property type="entry name" value="GIY-YIG"/>
    <property type="match status" value="1"/>
</dbReference>
<name>A0A9Q0YGG4_HOLLE</name>
<reference evidence="2" key="1">
    <citation type="submission" date="2021-10" db="EMBL/GenBank/DDBJ databases">
        <title>Tropical sea cucumber genome reveals ecological adaptation and Cuvierian tubules defense mechanism.</title>
        <authorList>
            <person name="Chen T."/>
        </authorList>
    </citation>
    <scope>NUCLEOTIDE SEQUENCE</scope>
    <source>
        <strain evidence="2">Nanhai2018</strain>
        <tissue evidence="2">Muscle</tissue>
    </source>
</reference>
<evidence type="ECO:0000313" key="3">
    <source>
        <dbReference type="Proteomes" id="UP001152320"/>
    </source>
</evidence>
<gene>
    <name evidence="2" type="ORF">HOLleu_43926</name>
</gene>
<dbReference type="Proteomes" id="UP001152320">
    <property type="component" value="Unassembled WGS sequence"/>
</dbReference>
<comment type="caution">
    <text evidence="2">The sequence shown here is derived from an EMBL/GenBank/DDBJ whole genome shotgun (WGS) entry which is preliminary data.</text>
</comment>
<sequence>MQGKKIHFSVTDEDFFVKTNFTCESKNVVYVLNCSNCNDQYIGSTKNFANRVTLHRSHIKNECYRILEVSKHIHTCGKNNFRILPFYQCSNENQLLIKENYFICKYKPSLNR</sequence>
<dbReference type="InterPro" id="IPR000305">
    <property type="entry name" value="GIY-YIG_endonuc"/>
</dbReference>